<feature type="non-terminal residue" evidence="1">
    <location>
        <position position="57"/>
    </location>
</feature>
<name>A0ABS8VN51_DATST</name>
<dbReference type="EMBL" id="JACEIK010005807">
    <property type="protein sequence ID" value="MCE0482238.1"/>
    <property type="molecule type" value="Genomic_DNA"/>
</dbReference>
<proteinExistence type="predicted"/>
<comment type="caution">
    <text evidence="1">The sequence shown here is derived from an EMBL/GenBank/DDBJ whole genome shotgun (WGS) entry which is preliminary data.</text>
</comment>
<reference evidence="1 2" key="1">
    <citation type="journal article" date="2021" name="BMC Genomics">
        <title>Datura genome reveals duplications of psychoactive alkaloid biosynthetic genes and high mutation rate following tissue culture.</title>
        <authorList>
            <person name="Rajewski A."/>
            <person name="Carter-House D."/>
            <person name="Stajich J."/>
            <person name="Litt A."/>
        </authorList>
    </citation>
    <scope>NUCLEOTIDE SEQUENCE [LARGE SCALE GENOMIC DNA]</scope>
    <source>
        <strain evidence="1">AR-01</strain>
    </source>
</reference>
<sequence length="57" mass="6430">MYIEVARAISISDIEVMRPYRVLVARRPAKVATEFVYRGREAISKLCYTGGREGHSG</sequence>
<gene>
    <name evidence="1" type="ORF">HAX54_040806</name>
</gene>
<dbReference type="Proteomes" id="UP000823775">
    <property type="component" value="Unassembled WGS sequence"/>
</dbReference>
<organism evidence="1 2">
    <name type="scientific">Datura stramonium</name>
    <name type="common">Jimsonweed</name>
    <name type="synonym">Common thornapple</name>
    <dbReference type="NCBI Taxonomy" id="4076"/>
    <lineage>
        <taxon>Eukaryota</taxon>
        <taxon>Viridiplantae</taxon>
        <taxon>Streptophyta</taxon>
        <taxon>Embryophyta</taxon>
        <taxon>Tracheophyta</taxon>
        <taxon>Spermatophyta</taxon>
        <taxon>Magnoliopsida</taxon>
        <taxon>eudicotyledons</taxon>
        <taxon>Gunneridae</taxon>
        <taxon>Pentapetalae</taxon>
        <taxon>asterids</taxon>
        <taxon>lamiids</taxon>
        <taxon>Solanales</taxon>
        <taxon>Solanaceae</taxon>
        <taxon>Solanoideae</taxon>
        <taxon>Datureae</taxon>
        <taxon>Datura</taxon>
    </lineage>
</organism>
<accession>A0ABS8VN51</accession>
<evidence type="ECO:0000313" key="1">
    <source>
        <dbReference type="EMBL" id="MCE0482238.1"/>
    </source>
</evidence>
<evidence type="ECO:0000313" key="2">
    <source>
        <dbReference type="Proteomes" id="UP000823775"/>
    </source>
</evidence>
<keyword evidence="2" id="KW-1185">Reference proteome</keyword>
<protein>
    <submittedName>
        <fullName evidence="1">Uncharacterized protein</fullName>
    </submittedName>
</protein>
<feature type="non-terminal residue" evidence="1">
    <location>
        <position position="1"/>
    </location>
</feature>